<dbReference type="Proteomes" id="UP001497516">
    <property type="component" value="Chromosome 4"/>
</dbReference>
<evidence type="ECO:0000313" key="2">
    <source>
        <dbReference type="EMBL" id="CAL1380555.1"/>
    </source>
</evidence>
<reference evidence="2 3" key="1">
    <citation type="submission" date="2024-04" db="EMBL/GenBank/DDBJ databases">
        <authorList>
            <person name="Fracassetti M."/>
        </authorList>
    </citation>
    <scope>NUCLEOTIDE SEQUENCE [LARGE SCALE GENOMIC DNA]</scope>
</reference>
<dbReference type="PROSITE" id="PS01137">
    <property type="entry name" value="TATD_1"/>
    <property type="match status" value="1"/>
</dbReference>
<organism evidence="2 3">
    <name type="scientific">Linum trigynum</name>
    <dbReference type="NCBI Taxonomy" id="586398"/>
    <lineage>
        <taxon>Eukaryota</taxon>
        <taxon>Viridiplantae</taxon>
        <taxon>Streptophyta</taxon>
        <taxon>Embryophyta</taxon>
        <taxon>Tracheophyta</taxon>
        <taxon>Spermatophyta</taxon>
        <taxon>Magnoliopsida</taxon>
        <taxon>eudicotyledons</taxon>
        <taxon>Gunneridae</taxon>
        <taxon>Pentapetalae</taxon>
        <taxon>rosids</taxon>
        <taxon>fabids</taxon>
        <taxon>Malpighiales</taxon>
        <taxon>Linaceae</taxon>
        <taxon>Linum</taxon>
    </lineage>
</organism>
<sequence length="95" mass="10445">MAPPNGAAADLTQPLVDSHLHPDPLPSPKSPPPPPAEPPHCGSNELENVLSDSNLPFVRQFSIYGSEFSLRQQSLIKAGLGQRLRELPWREQILF</sequence>
<dbReference type="EMBL" id="OZ034817">
    <property type="protein sequence ID" value="CAL1380555.1"/>
    <property type="molecule type" value="Genomic_DNA"/>
</dbReference>
<dbReference type="AlphaFoldDB" id="A0AAV2E4T3"/>
<protein>
    <submittedName>
        <fullName evidence="2">Uncharacterized protein</fullName>
    </submittedName>
</protein>
<name>A0AAV2E4T3_9ROSI</name>
<proteinExistence type="predicted"/>
<gene>
    <name evidence="2" type="ORF">LTRI10_LOCUS21991</name>
</gene>
<evidence type="ECO:0000313" key="3">
    <source>
        <dbReference type="Proteomes" id="UP001497516"/>
    </source>
</evidence>
<dbReference type="InterPro" id="IPR018228">
    <property type="entry name" value="DNase_TatD-rel_CS"/>
</dbReference>
<evidence type="ECO:0000256" key="1">
    <source>
        <dbReference type="SAM" id="MobiDB-lite"/>
    </source>
</evidence>
<feature type="compositionally biased region" description="Pro residues" evidence="1">
    <location>
        <begin position="23"/>
        <end position="38"/>
    </location>
</feature>
<feature type="region of interest" description="Disordered" evidence="1">
    <location>
        <begin position="1"/>
        <end position="47"/>
    </location>
</feature>
<accession>A0AAV2E4T3</accession>
<keyword evidence="3" id="KW-1185">Reference proteome</keyword>